<protein>
    <recommendedName>
        <fullName evidence="3">GlcNAc-PI de-N-acetylase</fullName>
    </recommendedName>
</protein>
<evidence type="ECO:0008006" key="3">
    <source>
        <dbReference type="Google" id="ProtNLM"/>
    </source>
</evidence>
<accession>A0A1F6D7Z5</accession>
<dbReference type="InterPro" id="IPR003737">
    <property type="entry name" value="GlcNAc_PI_deacetylase-related"/>
</dbReference>
<evidence type="ECO:0000313" key="1">
    <source>
        <dbReference type="EMBL" id="OGG57132.1"/>
    </source>
</evidence>
<dbReference type="PANTHER" id="PTHR12993:SF30">
    <property type="entry name" value="N-ACETYL-ALPHA-D-GLUCOSAMINYL L-MALATE DEACETYLASE 1"/>
    <property type="match status" value="1"/>
</dbReference>
<name>A0A1F6D7Z5_HANXR</name>
<dbReference type="EMBL" id="MFKF01000013">
    <property type="protein sequence ID" value="OGG57132.1"/>
    <property type="molecule type" value="Genomic_DNA"/>
</dbReference>
<dbReference type="Proteomes" id="UP000178606">
    <property type="component" value="Unassembled WGS sequence"/>
</dbReference>
<reference evidence="1 2" key="1">
    <citation type="journal article" date="2016" name="Nat. Commun.">
        <title>Thousands of microbial genomes shed light on interconnected biogeochemical processes in an aquifer system.</title>
        <authorList>
            <person name="Anantharaman K."/>
            <person name="Brown C.T."/>
            <person name="Hug L.A."/>
            <person name="Sharon I."/>
            <person name="Castelle C.J."/>
            <person name="Probst A.J."/>
            <person name="Thomas B.C."/>
            <person name="Singh A."/>
            <person name="Wilkins M.J."/>
            <person name="Karaoz U."/>
            <person name="Brodie E.L."/>
            <person name="Williams K.H."/>
            <person name="Hubbard S.S."/>
            <person name="Banfield J.F."/>
        </authorList>
    </citation>
    <scope>NUCLEOTIDE SEQUENCE [LARGE SCALE GENOMIC DNA]</scope>
    <source>
        <strain evidence="2">RIFCSPLOWO2_12_FULL_64_10</strain>
    </source>
</reference>
<dbReference type="Gene3D" id="3.40.50.10320">
    <property type="entry name" value="LmbE-like"/>
    <property type="match status" value="1"/>
</dbReference>
<dbReference type="AlphaFoldDB" id="A0A1F6D7Z5"/>
<comment type="caution">
    <text evidence="1">The sequence shown here is derived from an EMBL/GenBank/DDBJ whole genome shotgun (WGS) entry which is preliminary data.</text>
</comment>
<dbReference type="PANTHER" id="PTHR12993">
    <property type="entry name" value="N-ACETYLGLUCOSAMINYL-PHOSPHATIDYLINOSITOL DE-N-ACETYLASE-RELATED"/>
    <property type="match status" value="1"/>
</dbReference>
<dbReference type="SUPFAM" id="SSF102588">
    <property type="entry name" value="LmbE-like"/>
    <property type="match status" value="1"/>
</dbReference>
<gene>
    <name evidence="1" type="ORF">A3F84_19195</name>
</gene>
<proteinExistence type="predicted"/>
<organism evidence="1 2">
    <name type="scientific">Handelsmanbacteria sp. (strain RIFCSPLOWO2_12_FULL_64_10)</name>
    <dbReference type="NCBI Taxonomy" id="1817868"/>
    <lineage>
        <taxon>Bacteria</taxon>
        <taxon>Candidatus Handelsmaniibacteriota</taxon>
    </lineage>
</organism>
<dbReference type="InterPro" id="IPR024078">
    <property type="entry name" value="LmbE-like_dom_sf"/>
</dbReference>
<dbReference type="Pfam" id="PF02585">
    <property type="entry name" value="PIG-L"/>
    <property type="match status" value="1"/>
</dbReference>
<sequence length="206" mass="23090">MNILAIGAHPDDIEYGCGGTLIKYQQQGHRVYLLIVTDGACKGDSEVRRVEQLESARIIGAEEVFFGGYPDTQLTCNRDLIMAIERIARQVQPTFGFVPYPDDTHQDHRALAQAVIPASRSIIRNVLYYEGLSTQNFNPSVYVNIADVLHKKMACLEAHKSQVMNTYIEDMSIVDVAQSSAHFRGVQGRVKYAEAFVPVRLFINIE</sequence>
<evidence type="ECO:0000313" key="2">
    <source>
        <dbReference type="Proteomes" id="UP000178606"/>
    </source>
</evidence>
<dbReference type="GO" id="GO:0016811">
    <property type="term" value="F:hydrolase activity, acting on carbon-nitrogen (but not peptide) bonds, in linear amides"/>
    <property type="evidence" value="ECO:0007669"/>
    <property type="project" value="TreeGrafter"/>
</dbReference>